<feature type="domain" description="Rhodopsin" evidence="7">
    <location>
        <begin position="27"/>
        <end position="265"/>
    </location>
</feature>
<dbReference type="Pfam" id="PF20684">
    <property type="entry name" value="Fung_rhodopsin"/>
    <property type="match status" value="1"/>
</dbReference>
<comment type="similarity">
    <text evidence="5">Belongs to the SAT4 family.</text>
</comment>
<evidence type="ECO:0000256" key="3">
    <source>
        <dbReference type="ARBA" id="ARBA00022989"/>
    </source>
</evidence>
<comment type="caution">
    <text evidence="8">The sequence shown here is derived from an EMBL/GenBank/DDBJ whole genome shotgun (WGS) entry which is preliminary data.</text>
</comment>
<feature type="transmembrane region" description="Helical" evidence="6">
    <location>
        <begin position="239"/>
        <end position="259"/>
    </location>
</feature>
<gene>
    <name evidence="8" type="ORF">SMACR_06660</name>
</gene>
<name>A0A8S8ZVH4_SORMA</name>
<dbReference type="EMBL" id="NMPR01000052">
    <property type="protein sequence ID" value="KAA8632581.1"/>
    <property type="molecule type" value="Genomic_DNA"/>
</dbReference>
<protein>
    <recommendedName>
        <fullName evidence="7">Rhodopsin domain-containing protein</fullName>
    </recommendedName>
</protein>
<evidence type="ECO:0000256" key="6">
    <source>
        <dbReference type="SAM" id="Phobius"/>
    </source>
</evidence>
<sequence length="411" mass="45690">MAMSEGASTALAIMWLMVGLVFVLVILRVYTRVVCMAAYGIDDWIYVAAFIILVAYTILIQHAGFYGFGKTEEEIGNSASATRARLFECLGQTTSFVGMPLAKASLGAFLLRLVTKTWHQFSVWGAMILMSVASVAQLLCFWLSCRPFNYVYDKNIQGVCTVNTRPTSYFLCASTIITDFFFAIFPWIIIWNLQMPRQEKITIGCSMSLGLITAAAGIKRMTEVEGLYTSDYLKTTVPLIVWSAAEIAVTLICIGIPVLRPLYKRIYLRFRTQSAHSSRYLKQSDRSRGEQPGYALHTIGGGPLAMGQSNLKRVNSTKAIMPMNKSNVDFRHMQVRIGVSEPSMTTVVAQQRRLDEDSDMDTLDDYGRGQLESSTDSARRILGDEEQGIANNHLGGCKTIIVTQSFSVDRS</sequence>
<keyword evidence="3 6" id="KW-1133">Transmembrane helix</keyword>
<evidence type="ECO:0000256" key="4">
    <source>
        <dbReference type="ARBA" id="ARBA00023136"/>
    </source>
</evidence>
<feature type="transmembrane region" description="Helical" evidence="6">
    <location>
        <begin position="168"/>
        <end position="189"/>
    </location>
</feature>
<dbReference type="GO" id="GO:0016020">
    <property type="term" value="C:membrane"/>
    <property type="evidence" value="ECO:0007669"/>
    <property type="project" value="UniProtKB-SubCell"/>
</dbReference>
<comment type="subcellular location">
    <subcellularLocation>
        <location evidence="1">Membrane</location>
        <topology evidence="1">Multi-pass membrane protein</topology>
    </subcellularLocation>
</comment>
<evidence type="ECO:0000256" key="2">
    <source>
        <dbReference type="ARBA" id="ARBA00022692"/>
    </source>
</evidence>
<dbReference type="InterPro" id="IPR049326">
    <property type="entry name" value="Rhodopsin_dom_fungi"/>
</dbReference>
<proteinExistence type="inferred from homology"/>
<dbReference type="InterPro" id="IPR052337">
    <property type="entry name" value="SAT4-like"/>
</dbReference>
<evidence type="ECO:0000256" key="5">
    <source>
        <dbReference type="ARBA" id="ARBA00038359"/>
    </source>
</evidence>
<feature type="transmembrane region" description="Helical" evidence="6">
    <location>
        <begin position="12"/>
        <end position="31"/>
    </location>
</feature>
<dbReference type="PANTHER" id="PTHR33048">
    <property type="entry name" value="PTH11-LIKE INTEGRAL MEMBRANE PROTEIN (AFU_ORTHOLOGUE AFUA_5G11245)"/>
    <property type="match status" value="1"/>
</dbReference>
<evidence type="ECO:0000256" key="1">
    <source>
        <dbReference type="ARBA" id="ARBA00004141"/>
    </source>
</evidence>
<feature type="transmembrane region" description="Helical" evidence="6">
    <location>
        <begin position="201"/>
        <end position="219"/>
    </location>
</feature>
<dbReference type="PANTHER" id="PTHR33048:SF93">
    <property type="entry name" value="INTEGRAL MEMBRANE PROTEIN"/>
    <property type="match status" value="1"/>
</dbReference>
<evidence type="ECO:0000313" key="8">
    <source>
        <dbReference type="EMBL" id="KAA8632581.1"/>
    </source>
</evidence>
<dbReference type="OMA" id="AIFPWII"/>
<accession>A0A8S8ZVH4</accession>
<feature type="transmembrane region" description="Helical" evidence="6">
    <location>
        <begin position="121"/>
        <end position="144"/>
    </location>
</feature>
<dbReference type="VEuPathDB" id="FungiDB:SMAC_06660"/>
<keyword evidence="2 6" id="KW-0812">Transmembrane</keyword>
<evidence type="ECO:0000259" key="7">
    <source>
        <dbReference type="Pfam" id="PF20684"/>
    </source>
</evidence>
<feature type="transmembrane region" description="Helical" evidence="6">
    <location>
        <begin position="43"/>
        <end position="63"/>
    </location>
</feature>
<keyword evidence="4 6" id="KW-0472">Membrane</keyword>
<organism evidence="8 9">
    <name type="scientific">Sordaria macrospora</name>
    <dbReference type="NCBI Taxonomy" id="5147"/>
    <lineage>
        <taxon>Eukaryota</taxon>
        <taxon>Fungi</taxon>
        <taxon>Dikarya</taxon>
        <taxon>Ascomycota</taxon>
        <taxon>Pezizomycotina</taxon>
        <taxon>Sordariomycetes</taxon>
        <taxon>Sordariomycetidae</taxon>
        <taxon>Sordariales</taxon>
        <taxon>Sordariaceae</taxon>
        <taxon>Sordaria</taxon>
    </lineage>
</organism>
<reference evidence="8 9" key="1">
    <citation type="submission" date="2017-07" db="EMBL/GenBank/DDBJ databases">
        <title>Genome sequence of the Sordaria macrospora wild type strain R19027.</title>
        <authorList>
            <person name="Nowrousian M."/>
            <person name="Teichert I."/>
            <person name="Kueck U."/>
        </authorList>
    </citation>
    <scope>NUCLEOTIDE SEQUENCE [LARGE SCALE GENOMIC DNA]</scope>
    <source>
        <strain evidence="8 9">R19027</strain>
        <tissue evidence="8">Mycelium</tissue>
    </source>
</reference>
<dbReference type="Proteomes" id="UP000433876">
    <property type="component" value="Unassembled WGS sequence"/>
</dbReference>
<evidence type="ECO:0000313" key="9">
    <source>
        <dbReference type="Proteomes" id="UP000433876"/>
    </source>
</evidence>
<dbReference type="AlphaFoldDB" id="A0A8S8ZVH4"/>